<organism evidence="2 3">
    <name type="scientific">Parashewanella spongiae</name>
    <dbReference type="NCBI Taxonomy" id="342950"/>
    <lineage>
        <taxon>Bacteria</taxon>
        <taxon>Pseudomonadati</taxon>
        <taxon>Pseudomonadota</taxon>
        <taxon>Gammaproteobacteria</taxon>
        <taxon>Alteromonadales</taxon>
        <taxon>Shewanellaceae</taxon>
        <taxon>Parashewanella</taxon>
    </lineage>
</organism>
<protein>
    <submittedName>
        <fullName evidence="2">Conjugal transfer protein TraD</fullName>
    </submittedName>
</protein>
<gene>
    <name evidence="2" type="ORF">D5R81_15115</name>
</gene>
<comment type="caution">
    <text evidence="2">The sequence shown here is derived from an EMBL/GenBank/DDBJ whole genome shotgun (WGS) entry which is preliminary data.</text>
</comment>
<name>A0A3A6U3C2_9GAMM</name>
<feature type="compositionally biased region" description="Acidic residues" evidence="1">
    <location>
        <begin position="31"/>
        <end position="44"/>
    </location>
</feature>
<dbReference type="EMBL" id="QYYH01000110">
    <property type="protein sequence ID" value="RJY07865.1"/>
    <property type="molecule type" value="Genomic_DNA"/>
</dbReference>
<evidence type="ECO:0000313" key="2">
    <source>
        <dbReference type="EMBL" id="RJY07865.1"/>
    </source>
</evidence>
<reference evidence="2 3" key="1">
    <citation type="submission" date="2018-09" db="EMBL/GenBank/DDBJ databases">
        <title>Phylogeny of the Shewanellaceae, and recommendation for two new genera, Pseudoshewanella and Parashewanella.</title>
        <authorList>
            <person name="Wang G."/>
        </authorList>
    </citation>
    <scope>NUCLEOTIDE SEQUENCE [LARGE SCALE GENOMIC DNA]</scope>
    <source>
        <strain evidence="2 3">KCTC 22492</strain>
    </source>
</reference>
<dbReference type="AlphaFoldDB" id="A0A3A6U3C2"/>
<evidence type="ECO:0000313" key="3">
    <source>
        <dbReference type="Proteomes" id="UP000273022"/>
    </source>
</evidence>
<feature type="region of interest" description="Disordered" evidence="1">
    <location>
        <begin position="31"/>
        <end position="54"/>
    </location>
</feature>
<keyword evidence="3" id="KW-1185">Reference proteome</keyword>
<dbReference type="Proteomes" id="UP000273022">
    <property type="component" value="Unassembled WGS sequence"/>
</dbReference>
<proteinExistence type="predicted"/>
<evidence type="ECO:0000256" key="1">
    <source>
        <dbReference type="SAM" id="MobiDB-lite"/>
    </source>
</evidence>
<sequence>MLNLNIPGNIVELTAKEAEELGAFEEDALTEDEALPANELEVEAESVSATKDED</sequence>
<accession>A0A3A6U3C2</accession>